<evidence type="ECO:0000256" key="2">
    <source>
        <dbReference type="ARBA" id="ARBA00004253"/>
    </source>
</evidence>
<dbReference type="InterPro" id="IPR023209">
    <property type="entry name" value="DAO"/>
</dbReference>
<dbReference type="InterPro" id="IPR006181">
    <property type="entry name" value="D-amino_acid_oxidase_CS"/>
</dbReference>
<evidence type="ECO:0000256" key="11">
    <source>
        <dbReference type="ARBA" id="ARBA00047522"/>
    </source>
</evidence>
<evidence type="ECO:0000256" key="5">
    <source>
        <dbReference type="ARBA" id="ARBA00022827"/>
    </source>
</evidence>
<reference evidence="14" key="2">
    <citation type="submission" date="2011-06" db="UniProtKB">
        <authorList>
            <consortium name="Ensembl"/>
        </authorList>
    </citation>
    <scope>IDENTIFICATION</scope>
</reference>
<dbReference type="Gene3D" id="3.30.9.10">
    <property type="entry name" value="D-Amino Acid Oxidase, subunit A, domain 2"/>
    <property type="match status" value="1"/>
</dbReference>
<evidence type="ECO:0000259" key="13">
    <source>
        <dbReference type="Pfam" id="PF01266"/>
    </source>
</evidence>
<evidence type="ECO:0000256" key="8">
    <source>
        <dbReference type="ARBA" id="ARBA00044520"/>
    </source>
</evidence>
<proteinExistence type="inferred from homology"/>
<comment type="catalytic activity">
    <reaction evidence="12">
        <text>D-glutamate + O2 + H2O = 2-oxoglutarate + H2O2 + NH4(+)</text>
        <dbReference type="Rhea" id="RHEA:10028"/>
        <dbReference type="ChEBI" id="CHEBI:15377"/>
        <dbReference type="ChEBI" id="CHEBI:15379"/>
        <dbReference type="ChEBI" id="CHEBI:16240"/>
        <dbReference type="ChEBI" id="CHEBI:16810"/>
        <dbReference type="ChEBI" id="CHEBI:28938"/>
        <dbReference type="ChEBI" id="CHEBI:29986"/>
    </reaction>
    <physiologicalReaction direction="left-to-right" evidence="12">
        <dbReference type="Rhea" id="RHEA:10029"/>
    </physiologicalReaction>
</comment>
<evidence type="ECO:0000256" key="4">
    <source>
        <dbReference type="ARBA" id="ARBA00022630"/>
    </source>
</evidence>
<comment type="cofactor">
    <cofactor evidence="1">
        <name>FAD</name>
        <dbReference type="ChEBI" id="CHEBI:57692"/>
    </cofactor>
</comment>
<dbReference type="GO" id="GO:0008445">
    <property type="term" value="F:D-aspartate oxidase activity"/>
    <property type="evidence" value="ECO:0007669"/>
    <property type="project" value="UniProtKB-EC"/>
</dbReference>
<dbReference type="Bgee" id="ENSXETG00000021315">
    <property type="expression patterns" value="Expressed in liver and 4 other cell types or tissues"/>
</dbReference>
<dbReference type="HOGENOM" id="CLU_034311_0_2_1"/>
<comment type="catalytic activity">
    <reaction evidence="11">
        <text>D-aspartate + O2 + H2O = oxaloacetate + H2O2 + NH4(+)</text>
        <dbReference type="Rhea" id="RHEA:12512"/>
        <dbReference type="ChEBI" id="CHEBI:15377"/>
        <dbReference type="ChEBI" id="CHEBI:15379"/>
        <dbReference type="ChEBI" id="CHEBI:16240"/>
        <dbReference type="ChEBI" id="CHEBI:16452"/>
        <dbReference type="ChEBI" id="CHEBI:28938"/>
        <dbReference type="ChEBI" id="CHEBI:29990"/>
        <dbReference type="EC" id="1.4.3.1"/>
    </reaction>
    <physiologicalReaction direction="left-to-right" evidence="11">
        <dbReference type="Rhea" id="RHEA:12513"/>
    </physiologicalReaction>
</comment>
<gene>
    <name evidence="14" type="primary">ddo</name>
</gene>
<evidence type="ECO:0000256" key="1">
    <source>
        <dbReference type="ARBA" id="ARBA00001974"/>
    </source>
</evidence>
<dbReference type="InParanoid" id="F6TSP3"/>
<comment type="subcellular location">
    <subcellularLocation>
        <location evidence="2">Peroxisome matrix</location>
    </subcellularLocation>
</comment>
<reference evidence="14" key="1">
    <citation type="journal article" date="2010" name="Science">
        <title>The genome of the Western clawed frog Xenopus tropicalis.</title>
        <authorList>
            <person name="Hellsten U."/>
            <person name="Harland R.M."/>
            <person name="Gilchrist M.J."/>
            <person name="Hendrix D."/>
            <person name="Jurka J."/>
            <person name="Kapitonov V."/>
            <person name="Ovcharenko I."/>
            <person name="Putnam N.H."/>
            <person name="Shu S."/>
            <person name="Taher L."/>
            <person name="Blitz I.L."/>
            <person name="Blumberg B."/>
            <person name="Dichmann D.S."/>
            <person name="Dubchak I."/>
            <person name="Amaya E."/>
            <person name="Detter J.C."/>
            <person name="Fletcher R."/>
            <person name="Gerhard D.S."/>
            <person name="Goodstein D."/>
            <person name="Graves T."/>
            <person name="Grigoriev I.V."/>
            <person name="Grimwood J."/>
            <person name="Kawashima T."/>
            <person name="Lindquist E."/>
            <person name="Lucas S.M."/>
            <person name="Mead P.E."/>
            <person name="Mitros T."/>
            <person name="Ogino H."/>
            <person name="Ohta Y."/>
            <person name="Poliakov A.V."/>
            <person name="Pollet N."/>
            <person name="Robert J."/>
            <person name="Salamov A."/>
            <person name="Sater A.K."/>
            <person name="Schmutz J."/>
            <person name="Terry A."/>
            <person name="Vize P.D."/>
            <person name="Warren W.C."/>
            <person name="Wells D."/>
            <person name="Wills A."/>
            <person name="Wilson R.K."/>
            <person name="Zimmerman L.B."/>
            <person name="Zorn A.M."/>
            <person name="Grainger R."/>
            <person name="Grammer T."/>
            <person name="Khokha M.K."/>
            <person name="Richardson P.M."/>
            <person name="Rokhsar D.S."/>
        </authorList>
    </citation>
    <scope>NUCLEOTIDE SEQUENCE [LARGE SCALE GENOMIC DNA]</scope>
    <source>
        <strain evidence="14">Nigerian</strain>
    </source>
</reference>
<organism evidence="14">
    <name type="scientific">Xenopus tropicalis</name>
    <name type="common">Western clawed frog</name>
    <name type="synonym">Silurana tropicalis</name>
    <dbReference type="NCBI Taxonomy" id="8364"/>
    <lineage>
        <taxon>Eukaryota</taxon>
        <taxon>Metazoa</taxon>
        <taxon>Chordata</taxon>
        <taxon>Craniata</taxon>
        <taxon>Vertebrata</taxon>
        <taxon>Euteleostomi</taxon>
        <taxon>Amphibia</taxon>
        <taxon>Batrachia</taxon>
        <taxon>Anura</taxon>
        <taxon>Pipoidea</taxon>
        <taxon>Pipidae</taxon>
        <taxon>Xenopodinae</taxon>
        <taxon>Xenopus</taxon>
        <taxon>Silurana</taxon>
    </lineage>
</organism>
<evidence type="ECO:0000256" key="10">
    <source>
        <dbReference type="ARBA" id="ARBA00046214"/>
    </source>
</evidence>
<dbReference type="PaxDb" id="8364-ENSXETP00000023496"/>
<dbReference type="EC" id="1.4.3.1" evidence="8"/>
<dbReference type="FunCoup" id="F6TSP3">
    <property type="interactions" value="330"/>
</dbReference>
<dbReference type="Gene3D" id="3.40.50.720">
    <property type="entry name" value="NAD(P)-binding Rossmann-like Domain"/>
    <property type="match status" value="1"/>
</dbReference>
<keyword evidence="4" id="KW-0285">Flavoprotein</keyword>
<accession>F6TSP3</accession>
<keyword evidence="6" id="KW-0560">Oxidoreductase</keyword>
<evidence type="ECO:0000256" key="7">
    <source>
        <dbReference type="ARBA" id="ARBA00023140"/>
    </source>
</evidence>
<sequence length="421" mass="46808">MRGFFPLLCPEKSAWGLLFSCYKQLSLACYYLHCLFASVSSSSLFFHESLLPEQLKGGESFPLPAQKLPVTTRTRQATNTHRMPKIAIIGGGLVGLSTALCLSESLPQCSVTIISETFSPNTTGDVAAGCLIPHAYPDTSLQQQKEWFKETFDHLLKIANSPEASTAGISLLSGWQIYKTSPKEIYPFWSDLVLGFRTMTDAELAKFPGYSFGQAFTTLKCQSSLYLAWMKKRFQNHGGLVHREKVINVWDLHGKYDVIVNCSGIGSRNLFDDLSIYPVKGQVLQVHAPWLKHFIRDGDGSTYIYPGISSTTLGGTREKHDWTLSPDAKTSKEIFERCCSLEPSLQGSRVIEEKVGLRPVRSAIRLEKEIMIKNGHQLPVIHNYGHGGGGFSVHIGTAKTASRLVKELLVDLRYIQTKSKL</sequence>
<dbReference type="GO" id="GO:0071949">
    <property type="term" value="F:FAD binding"/>
    <property type="evidence" value="ECO:0007669"/>
    <property type="project" value="InterPro"/>
</dbReference>
<dbReference type="PANTHER" id="PTHR11530">
    <property type="entry name" value="D-AMINO ACID OXIDASE"/>
    <property type="match status" value="1"/>
</dbReference>
<dbReference type="Pfam" id="PF01266">
    <property type="entry name" value="DAO"/>
    <property type="match status" value="1"/>
</dbReference>
<dbReference type="PROSITE" id="PS00677">
    <property type="entry name" value="DAO"/>
    <property type="match status" value="1"/>
</dbReference>
<dbReference type="Xenbase" id="XB-GENE-6258233">
    <property type="gene designation" value="ddo"/>
</dbReference>
<keyword evidence="7" id="KW-0576">Peroxisome</keyword>
<name>F6TSP3_XENTR</name>
<dbReference type="PANTHER" id="PTHR11530:SF11">
    <property type="entry name" value="D-ASPARTATE OXIDASE"/>
    <property type="match status" value="1"/>
</dbReference>
<dbReference type="eggNOG" id="KOG3923">
    <property type="taxonomic scope" value="Eukaryota"/>
</dbReference>
<dbReference type="GO" id="GO:0005782">
    <property type="term" value="C:peroxisomal matrix"/>
    <property type="evidence" value="ECO:0007669"/>
    <property type="project" value="UniProtKB-SubCell"/>
</dbReference>
<protein>
    <recommendedName>
        <fullName evidence="9">D-aspartate oxidase</fullName>
        <ecNumber evidence="8">1.4.3.1</ecNumber>
    </recommendedName>
</protein>
<evidence type="ECO:0000256" key="12">
    <source>
        <dbReference type="ARBA" id="ARBA00049882"/>
    </source>
</evidence>
<comment type="similarity">
    <text evidence="3">Belongs to the DAMOX/DASOX family.</text>
</comment>
<dbReference type="GO" id="GO:0019478">
    <property type="term" value="P:D-amino acid catabolic process"/>
    <property type="evidence" value="ECO:0007669"/>
    <property type="project" value="UniProtKB-ARBA"/>
</dbReference>
<evidence type="ECO:0000313" key="14">
    <source>
        <dbReference type="Ensembl" id="ENSXETP00000046108"/>
    </source>
</evidence>
<evidence type="ECO:0000256" key="6">
    <source>
        <dbReference type="ARBA" id="ARBA00023002"/>
    </source>
</evidence>
<dbReference type="GeneTree" id="ENSGT00390000018635"/>
<evidence type="ECO:0000256" key="3">
    <source>
        <dbReference type="ARBA" id="ARBA00006730"/>
    </source>
</evidence>
<dbReference type="SUPFAM" id="SSF54373">
    <property type="entry name" value="FAD-linked reductases, C-terminal domain"/>
    <property type="match status" value="1"/>
</dbReference>
<dbReference type="AlphaFoldDB" id="F6TSP3"/>
<feature type="domain" description="FAD dependent oxidoreductase" evidence="13">
    <location>
        <begin position="85"/>
        <end position="403"/>
    </location>
</feature>
<keyword evidence="5" id="KW-0274">FAD</keyword>
<dbReference type="SUPFAM" id="SSF51971">
    <property type="entry name" value="Nucleotide-binding domain"/>
    <property type="match status" value="1"/>
</dbReference>
<dbReference type="Ensembl" id="ENSXETT00000046108">
    <property type="protein sequence ID" value="ENSXETP00000046108"/>
    <property type="gene ID" value="ENSXETG00000021315"/>
</dbReference>
<comment type="function">
    <text evidence="10">Selectively catalyzes the oxidative deamination of acidic amino acids. Suppresses the level of D-aspartate in the brain, an amino acid that can act as an agonist for glutamate receptors. Protects the organism from the toxicity of D-amino acids. May also function in the intestine.</text>
</comment>
<dbReference type="ExpressionAtlas" id="F6TSP3">
    <property type="expression patterns" value="baseline and differential"/>
</dbReference>
<dbReference type="InterPro" id="IPR006076">
    <property type="entry name" value="FAD-dep_OxRdtase"/>
</dbReference>
<evidence type="ECO:0000256" key="9">
    <source>
        <dbReference type="ARBA" id="ARBA00044541"/>
    </source>
</evidence>